<dbReference type="InterPro" id="IPR050587">
    <property type="entry name" value="GNT1/Glycosyltrans_8"/>
</dbReference>
<dbReference type="PANTHER" id="PTHR11183">
    <property type="entry name" value="GLYCOGENIN SUBFAMILY MEMBER"/>
    <property type="match status" value="1"/>
</dbReference>
<gene>
    <name evidence="1" type="ORF">VM1G_07765</name>
</gene>
<keyword evidence="2" id="KW-1185">Reference proteome</keyword>
<dbReference type="OrthoDB" id="2014201at2759"/>
<dbReference type="Gene3D" id="3.90.550.10">
    <property type="entry name" value="Spore Coat Polysaccharide Biosynthesis Protein SpsA, Chain A"/>
    <property type="match status" value="1"/>
</dbReference>
<evidence type="ECO:0000313" key="1">
    <source>
        <dbReference type="EMBL" id="KUI72302.1"/>
    </source>
</evidence>
<dbReference type="Proteomes" id="UP000078559">
    <property type="component" value="Chromosome 8"/>
</dbReference>
<reference evidence="1" key="1">
    <citation type="submission" date="2014-12" db="EMBL/GenBank/DDBJ databases">
        <title>Genome Sequence of Valsa Canker Pathogens Uncovers a Specific Adaption of Colonization on Woody Bark.</title>
        <authorList>
            <person name="Yin Z."/>
            <person name="Liu H."/>
            <person name="Gao X."/>
            <person name="Li Z."/>
            <person name="Song N."/>
            <person name="Ke X."/>
            <person name="Dai Q."/>
            <person name="Wu Y."/>
            <person name="Sun Y."/>
            <person name="Xu J.-R."/>
            <person name="Kang Z.K."/>
            <person name="Wang L."/>
            <person name="Huang L."/>
        </authorList>
    </citation>
    <scope>NUCLEOTIDE SEQUENCE [LARGE SCALE GENOMIC DNA]</scope>
    <source>
        <strain evidence="1">03-8</strain>
    </source>
</reference>
<sequence>MRTRNWILTAITLLLLLFYHSLLQIYYTHQIRNISAGGRKSTKNGGDNTGFAYVFYVTADLYACSALVNIHRLRALNSTVPIHVLASEYLSIPYMDALQDADVTVHIEETPHPSLLLGGYYEDCLLKLLAFKMHRLDPSLKRVLLLDSDQLILKHFDSLFSDLPTVDLAAPRAYWLSQEQAAFSSAFMLITLSDRLWGIVNKTIPIDGSDAKDPVRADMDILNDELGGTAMILSGEYVTLNSHWEDWKTPNWFHAEDLPHLNRTVSDAVPNIPDLVDGATVEPQPDFRAGDEGQVHMARLDPDPRYPEDSEIFQQLLQLYEYTSIVHFSALAKPWSYSTREVMDMRQEAHPLFALQFGMWRKVARQVCPEDWSVK</sequence>
<name>A0A194W7R5_CYTMA</name>
<dbReference type="SUPFAM" id="SSF53448">
    <property type="entry name" value="Nucleotide-diphospho-sugar transferases"/>
    <property type="match status" value="1"/>
</dbReference>
<proteinExistence type="predicted"/>
<evidence type="ECO:0000313" key="2">
    <source>
        <dbReference type="Proteomes" id="UP000078559"/>
    </source>
</evidence>
<dbReference type="InterPro" id="IPR029044">
    <property type="entry name" value="Nucleotide-diphossugar_trans"/>
</dbReference>
<accession>A0A194W7R5</accession>
<organism evidence="1 2">
    <name type="scientific">Cytospora mali</name>
    <name type="common">Apple Valsa canker fungus</name>
    <name type="synonym">Valsa mali</name>
    <dbReference type="NCBI Taxonomy" id="578113"/>
    <lineage>
        <taxon>Eukaryota</taxon>
        <taxon>Fungi</taxon>
        <taxon>Dikarya</taxon>
        <taxon>Ascomycota</taxon>
        <taxon>Pezizomycotina</taxon>
        <taxon>Sordariomycetes</taxon>
        <taxon>Sordariomycetidae</taxon>
        <taxon>Diaporthales</taxon>
        <taxon>Cytosporaceae</taxon>
        <taxon>Cytospora</taxon>
    </lineage>
</organism>
<dbReference type="AlphaFoldDB" id="A0A194W7R5"/>
<dbReference type="EMBL" id="CM003105">
    <property type="protein sequence ID" value="KUI72302.1"/>
    <property type="molecule type" value="Genomic_DNA"/>
</dbReference>
<protein>
    <submittedName>
        <fullName evidence="1">Glucose N-acetyltransferase 1</fullName>
    </submittedName>
</protein>